<dbReference type="InterPro" id="IPR054352">
    <property type="entry name" value="ACT_Aspartokinase"/>
</dbReference>
<evidence type="ECO:0000256" key="6">
    <source>
        <dbReference type="ARBA" id="ARBA00022679"/>
    </source>
</evidence>
<dbReference type="CDD" id="cd04913">
    <property type="entry name" value="ACT_AKii-LysC-BS-like_1"/>
    <property type="match status" value="1"/>
</dbReference>
<feature type="binding site" evidence="12">
    <location>
        <position position="74"/>
    </location>
    <ligand>
        <name>substrate</name>
    </ligand>
</feature>
<dbReference type="InterPro" id="IPR018042">
    <property type="entry name" value="Aspartate_kinase_CS"/>
</dbReference>
<evidence type="ECO:0000313" key="17">
    <source>
        <dbReference type="Proteomes" id="UP000241436"/>
    </source>
</evidence>
<dbReference type="FunFam" id="3.30.2130.10:FF:000002">
    <property type="entry name" value="Aspartokinase"/>
    <property type="match status" value="1"/>
</dbReference>
<evidence type="ECO:0000256" key="3">
    <source>
        <dbReference type="ARBA" id="ARBA00005139"/>
    </source>
</evidence>
<name>A0A2T4U0C9_9BACT</name>
<evidence type="ECO:0000256" key="2">
    <source>
        <dbReference type="ARBA" id="ARBA00004986"/>
    </source>
</evidence>
<feature type="binding site" evidence="12">
    <location>
        <begin position="209"/>
        <end position="210"/>
    </location>
    <ligand>
        <name>ATP</name>
        <dbReference type="ChEBI" id="CHEBI:30616"/>
    </ligand>
</feature>
<feature type="domain" description="ACT" evidence="15">
    <location>
        <begin position="264"/>
        <end position="338"/>
    </location>
</feature>
<dbReference type="FunFam" id="3.40.1160.10:FF:000002">
    <property type="entry name" value="Aspartokinase"/>
    <property type="match status" value="1"/>
</dbReference>
<dbReference type="OrthoDB" id="9799110at2"/>
<dbReference type="PRINTS" id="PR00474">
    <property type="entry name" value="GLU5KINASE"/>
</dbReference>
<comment type="pathway">
    <text evidence="3 14">Amino-acid biosynthesis; L-threonine biosynthesis; L-threonine from L-aspartate: step 1/5.</text>
</comment>
<dbReference type="RefSeq" id="WP_107561281.1">
    <property type="nucleotide sequence ID" value="NZ_NVQC01000011.1"/>
</dbReference>
<evidence type="ECO:0000256" key="7">
    <source>
        <dbReference type="ARBA" id="ARBA00022741"/>
    </source>
</evidence>
<accession>A0A2T4U0C9</accession>
<evidence type="ECO:0000256" key="10">
    <source>
        <dbReference type="ARBA" id="ARBA00023154"/>
    </source>
</evidence>
<dbReference type="InterPro" id="IPR001048">
    <property type="entry name" value="Asp/Glu/Uridylate_kinase"/>
</dbReference>
<dbReference type="CDD" id="cd04923">
    <property type="entry name" value="ACT_AK-LysC-DapG-like_2"/>
    <property type="match status" value="1"/>
</dbReference>
<keyword evidence="17" id="KW-1185">Reference proteome</keyword>
<feature type="binding site" evidence="12">
    <location>
        <begin position="173"/>
        <end position="174"/>
    </location>
    <ligand>
        <name>ATP</name>
        <dbReference type="ChEBI" id="CHEBI:30616"/>
    </ligand>
</feature>
<dbReference type="CDD" id="cd04261">
    <property type="entry name" value="AAK_AKii-LysC-BS"/>
    <property type="match status" value="1"/>
</dbReference>
<evidence type="ECO:0000256" key="9">
    <source>
        <dbReference type="ARBA" id="ARBA00022840"/>
    </source>
</evidence>
<comment type="similarity">
    <text evidence="4 13">Belongs to the aspartokinase family.</text>
</comment>
<dbReference type="NCBIfam" id="TIGR00657">
    <property type="entry name" value="asp_kinases"/>
    <property type="match status" value="1"/>
</dbReference>
<keyword evidence="9 12" id="KW-0067">ATP-binding</keyword>
<dbReference type="GO" id="GO:0009089">
    <property type="term" value="P:lysine biosynthetic process via diaminopimelate"/>
    <property type="evidence" value="ECO:0007669"/>
    <property type="project" value="UniProtKB-UniPathway"/>
</dbReference>
<feature type="binding site" evidence="12">
    <location>
        <position position="47"/>
    </location>
    <ligand>
        <name>substrate</name>
    </ligand>
</feature>
<dbReference type="GO" id="GO:0004072">
    <property type="term" value="F:aspartate kinase activity"/>
    <property type="evidence" value="ECO:0007669"/>
    <property type="project" value="UniProtKB-EC"/>
</dbReference>
<evidence type="ECO:0000259" key="15">
    <source>
        <dbReference type="PROSITE" id="PS51671"/>
    </source>
</evidence>
<dbReference type="GO" id="GO:0005524">
    <property type="term" value="F:ATP binding"/>
    <property type="evidence" value="ECO:0007669"/>
    <property type="project" value="UniProtKB-KW"/>
</dbReference>
<dbReference type="PROSITE" id="PS00324">
    <property type="entry name" value="ASPARTOKINASE"/>
    <property type="match status" value="1"/>
</dbReference>
<comment type="caution">
    <text evidence="16">The sequence shown here is derived from an EMBL/GenBank/DDBJ whole genome shotgun (WGS) entry which is preliminary data.</text>
</comment>
<dbReference type="Gene3D" id="3.40.1160.10">
    <property type="entry name" value="Acetylglutamate kinase-like"/>
    <property type="match status" value="1"/>
</dbReference>
<dbReference type="PANTHER" id="PTHR21499:SF3">
    <property type="entry name" value="ASPARTOKINASE"/>
    <property type="match status" value="1"/>
</dbReference>
<dbReference type="NCBIfam" id="NF005155">
    <property type="entry name" value="PRK06635.1-4"/>
    <property type="match status" value="1"/>
</dbReference>
<dbReference type="EC" id="2.7.2.4" evidence="13"/>
<evidence type="ECO:0000256" key="13">
    <source>
        <dbReference type="RuleBase" id="RU003448"/>
    </source>
</evidence>
<evidence type="ECO:0000256" key="12">
    <source>
        <dbReference type="PIRSR" id="PIRSR000726-1"/>
    </source>
</evidence>
<dbReference type="PROSITE" id="PS51671">
    <property type="entry name" value="ACT"/>
    <property type="match status" value="2"/>
</dbReference>
<dbReference type="Pfam" id="PF22468">
    <property type="entry name" value="ACT_9"/>
    <property type="match status" value="2"/>
</dbReference>
<dbReference type="UniPathway" id="UPA00051">
    <property type="reaction ID" value="UER00462"/>
</dbReference>
<evidence type="ECO:0000256" key="11">
    <source>
        <dbReference type="ARBA" id="ARBA00047872"/>
    </source>
</evidence>
<dbReference type="Gene3D" id="3.30.2130.10">
    <property type="entry name" value="VC0802-like"/>
    <property type="match status" value="1"/>
</dbReference>
<dbReference type="GO" id="GO:0009090">
    <property type="term" value="P:homoserine biosynthetic process"/>
    <property type="evidence" value="ECO:0007669"/>
    <property type="project" value="TreeGrafter"/>
</dbReference>
<dbReference type="NCBIfam" id="TIGR00656">
    <property type="entry name" value="asp_kin_monofn"/>
    <property type="match status" value="1"/>
</dbReference>
<dbReference type="InterPro" id="IPR001341">
    <property type="entry name" value="Asp_kinase"/>
</dbReference>
<comment type="catalytic activity">
    <reaction evidence="11 13">
        <text>L-aspartate + ATP = 4-phospho-L-aspartate + ADP</text>
        <dbReference type="Rhea" id="RHEA:23776"/>
        <dbReference type="ChEBI" id="CHEBI:29991"/>
        <dbReference type="ChEBI" id="CHEBI:30616"/>
        <dbReference type="ChEBI" id="CHEBI:57535"/>
        <dbReference type="ChEBI" id="CHEBI:456216"/>
        <dbReference type="EC" id="2.7.2.4"/>
    </reaction>
</comment>
<dbReference type="GO" id="GO:0009088">
    <property type="term" value="P:threonine biosynthetic process"/>
    <property type="evidence" value="ECO:0007669"/>
    <property type="project" value="UniProtKB-UniPathway"/>
</dbReference>
<dbReference type="Proteomes" id="UP000241436">
    <property type="component" value="Unassembled WGS sequence"/>
</dbReference>
<reference evidence="17" key="2">
    <citation type="journal article" date="2018" name="Environ. Microbiol.">
        <title>Bloom of a denitrifying methanotroph, 'Candidatus Methylomirabilis limnetica', in a deep stratified lake.</title>
        <authorList>
            <person name="Graf J.S."/>
            <person name="Mayr M.J."/>
            <person name="Marchant H.K."/>
            <person name="Tienken D."/>
            <person name="Hach P.F."/>
            <person name="Brand A."/>
            <person name="Schubert C.J."/>
            <person name="Kuypers M.M."/>
            <person name="Milucka J."/>
        </authorList>
    </citation>
    <scope>NUCLEOTIDE SEQUENCE [LARGE SCALE GENOMIC DNA]</scope>
    <source>
        <strain evidence="17">Zug</strain>
    </source>
</reference>
<keyword evidence="8 13" id="KW-0418">Kinase</keyword>
<feature type="binding site" evidence="12">
    <location>
        <position position="179"/>
    </location>
    <ligand>
        <name>ATP</name>
        <dbReference type="ChEBI" id="CHEBI:30616"/>
    </ligand>
</feature>
<dbReference type="InterPro" id="IPR041740">
    <property type="entry name" value="AKii-LysC-BS"/>
</dbReference>
<gene>
    <name evidence="16" type="ORF">CLG94_02260</name>
</gene>
<comment type="pathway">
    <text evidence="1 14">Amino-acid biosynthesis; L-lysine biosynthesis via DAP pathway; (S)-tetrahydrodipicolinate from L-aspartate: step 1/4.</text>
</comment>
<keyword evidence="7 12" id="KW-0547">Nucleotide-binding</keyword>
<evidence type="ECO:0000256" key="5">
    <source>
        <dbReference type="ARBA" id="ARBA00022605"/>
    </source>
</evidence>
<dbReference type="SUPFAM" id="SSF55021">
    <property type="entry name" value="ACT-like"/>
    <property type="match status" value="2"/>
</dbReference>
<keyword evidence="10" id="KW-0457">Lysine biosynthesis</keyword>
<keyword evidence="5 14" id="KW-0028">Amino-acid biosynthesis</keyword>
<dbReference type="InterPro" id="IPR005260">
    <property type="entry name" value="Asp_kin_monofn"/>
</dbReference>
<dbReference type="PANTHER" id="PTHR21499">
    <property type="entry name" value="ASPARTATE KINASE"/>
    <property type="match status" value="1"/>
</dbReference>
<dbReference type="InterPro" id="IPR002912">
    <property type="entry name" value="ACT_dom"/>
</dbReference>
<dbReference type="GO" id="GO:0005829">
    <property type="term" value="C:cytosol"/>
    <property type="evidence" value="ECO:0007669"/>
    <property type="project" value="TreeGrafter"/>
</dbReference>
<keyword evidence="6 13" id="KW-0808">Transferase</keyword>
<dbReference type="EMBL" id="NVQC01000011">
    <property type="protein sequence ID" value="PTL36819.1"/>
    <property type="molecule type" value="Genomic_DNA"/>
</dbReference>
<sequence length="412" mass="44072">MSLIVQKYGGSSVADVERIKNVARRVVETKLQGHDLVVVVSAMAGETDRLLGLAAKISDAPDERELDVIVTTGEQISIGLLSLAIQQLGHKARSFTGAQVRIQTDTAHTKAKIVSVEVDRAQQALREGAIVIVAGFQGVTAEEDVTTLGRGGSDLTAVAMAAALNADLCEIYTDVDGVYTADPNVVPEARKLGKISYDEMLEMASLGAKVLQARAVEYAKNYGVPVHVRSSFNSTQGTLVVQEDAEMERVVVSGIACDRNEAKITVLRVADRPGIAAKLFGRVAEANIVVDMIVQNISQDGTTDISFTVPKSDFPKAMQLLNGVAQEIGAQQVEGDDRIAKVSIVGVGMRTHSGVAARMFEALARENINITMISTSEIKISCLIDAKYGELAVRVLHETFGLAERNVVEDRA</sequence>
<feature type="binding site" evidence="12">
    <location>
        <begin position="7"/>
        <end position="10"/>
    </location>
    <ligand>
        <name>ATP</name>
        <dbReference type="ChEBI" id="CHEBI:30616"/>
    </ligand>
</feature>
<organism evidence="16 17">
    <name type="scientific">Candidatus Methylomirabilis limnetica</name>
    <dbReference type="NCBI Taxonomy" id="2033718"/>
    <lineage>
        <taxon>Bacteria</taxon>
        <taxon>Candidatus Methylomirabilota</taxon>
        <taxon>Candidatus Methylomirabilia</taxon>
        <taxon>Candidatus Methylomirabilales</taxon>
        <taxon>Candidatus Methylomirabilaceae</taxon>
        <taxon>Candidatus Methylomirabilis</taxon>
    </lineage>
</organism>
<evidence type="ECO:0000256" key="8">
    <source>
        <dbReference type="ARBA" id="ARBA00022777"/>
    </source>
</evidence>
<reference evidence="16 17" key="1">
    <citation type="submission" date="2017-09" db="EMBL/GenBank/DDBJ databases">
        <title>Bloom of a denitrifying methanotroph, Candidatus Methylomirabilis limnetica, in a deep stratified lake.</title>
        <authorList>
            <person name="Graf J.S."/>
            <person name="Marchant H.K."/>
            <person name="Tienken D."/>
            <person name="Hach P.F."/>
            <person name="Brand A."/>
            <person name="Schubert C.J."/>
            <person name="Kuypers M.M."/>
            <person name="Milucka J."/>
        </authorList>
    </citation>
    <scope>NUCLEOTIDE SEQUENCE [LARGE SCALE GENOMIC DNA]</scope>
    <source>
        <strain evidence="16 17">Zug</strain>
    </source>
</reference>
<dbReference type="UniPathway" id="UPA00050">
    <property type="reaction ID" value="UER00461"/>
</dbReference>
<evidence type="ECO:0000256" key="14">
    <source>
        <dbReference type="RuleBase" id="RU004249"/>
    </source>
</evidence>
<dbReference type="InterPro" id="IPR036393">
    <property type="entry name" value="AceGlu_kinase-like_sf"/>
</dbReference>
<dbReference type="NCBIfam" id="NF005154">
    <property type="entry name" value="PRK06635.1-2"/>
    <property type="match status" value="1"/>
</dbReference>
<feature type="domain" description="ACT" evidence="15">
    <location>
        <begin position="344"/>
        <end position="412"/>
    </location>
</feature>
<evidence type="ECO:0000313" key="16">
    <source>
        <dbReference type="EMBL" id="PTL36819.1"/>
    </source>
</evidence>
<dbReference type="UniPathway" id="UPA00034">
    <property type="reaction ID" value="UER00015"/>
</dbReference>
<proteinExistence type="inferred from homology"/>
<dbReference type="InterPro" id="IPR001057">
    <property type="entry name" value="Glu/AcGlu_kinase"/>
</dbReference>
<dbReference type="AlphaFoldDB" id="A0A2T4U0C9"/>
<dbReference type="PIRSF" id="PIRSF000726">
    <property type="entry name" value="Asp_kin"/>
    <property type="match status" value="1"/>
</dbReference>
<comment type="pathway">
    <text evidence="2 14">Amino-acid biosynthesis; L-methionine biosynthesis via de novo pathway; L-homoserine from L-aspartate: step 1/3.</text>
</comment>
<dbReference type="InterPro" id="IPR045865">
    <property type="entry name" value="ACT-like_dom_sf"/>
</dbReference>
<protein>
    <recommendedName>
        <fullName evidence="13">Aspartokinase</fullName>
        <ecNumber evidence="13">2.7.2.4</ecNumber>
    </recommendedName>
</protein>
<dbReference type="Pfam" id="PF00696">
    <property type="entry name" value="AA_kinase"/>
    <property type="match status" value="1"/>
</dbReference>
<evidence type="ECO:0000256" key="4">
    <source>
        <dbReference type="ARBA" id="ARBA00010122"/>
    </source>
</evidence>
<evidence type="ECO:0000256" key="1">
    <source>
        <dbReference type="ARBA" id="ARBA00004766"/>
    </source>
</evidence>
<dbReference type="SUPFAM" id="SSF53633">
    <property type="entry name" value="Carbamate kinase-like"/>
    <property type="match status" value="1"/>
</dbReference>